<evidence type="ECO:0000313" key="4">
    <source>
        <dbReference type="EMBL" id="ACY13824.1"/>
    </source>
</evidence>
<dbReference type="eggNOG" id="COG3748">
    <property type="taxonomic scope" value="Bacteria"/>
</dbReference>
<accession>D0LTC9</accession>
<feature type="signal peptide" evidence="1">
    <location>
        <begin position="1"/>
        <end position="20"/>
    </location>
</feature>
<dbReference type="Pfam" id="PF07624">
    <property type="entry name" value="PSD2"/>
    <property type="match status" value="1"/>
</dbReference>
<name>D0LTC9_HALO1</name>
<evidence type="ECO:0000256" key="1">
    <source>
        <dbReference type="SAM" id="SignalP"/>
    </source>
</evidence>
<dbReference type="STRING" id="502025.Hoch_1264"/>
<dbReference type="Pfam" id="PF07627">
    <property type="entry name" value="PSCyt3"/>
    <property type="match status" value="1"/>
</dbReference>
<dbReference type="HOGENOM" id="CLU_359722_0_0_7"/>
<dbReference type="OrthoDB" id="221599at2"/>
<evidence type="ECO:0000313" key="5">
    <source>
        <dbReference type="Proteomes" id="UP000001880"/>
    </source>
</evidence>
<gene>
    <name evidence="4" type="ordered locus">Hoch_1264</name>
</gene>
<reference evidence="4 5" key="1">
    <citation type="journal article" date="2010" name="Stand. Genomic Sci.">
        <title>Complete genome sequence of Haliangium ochraceum type strain (SMP-2).</title>
        <authorList>
            <consortium name="US DOE Joint Genome Institute (JGI-PGF)"/>
            <person name="Ivanova N."/>
            <person name="Daum C."/>
            <person name="Lang E."/>
            <person name="Abt B."/>
            <person name="Kopitz M."/>
            <person name="Saunders E."/>
            <person name="Lapidus A."/>
            <person name="Lucas S."/>
            <person name="Glavina Del Rio T."/>
            <person name="Nolan M."/>
            <person name="Tice H."/>
            <person name="Copeland A."/>
            <person name="Cheng J.F."/>
            <person name="Chen F."/>
            <person name="Bruce D."/>
            <person name="Goodwin L."/>
            <person name="Pitluck S."/>
            <person name="Mavromatis K."/>
            <person name="Pati A."/>
            <person name="Mikhailova N."/>
            <person name="Chen A."/>
            <person name="Palaniappan K."/>
            <person name="Land M."/>
            <person name="Hauser L."/>
            <person name="Chang Y.J."/>
            <person name="Jeffries C.D."/>
            <person name="Detter J.C."/>
            <person name="Brettin T."/>
            <person name="Rohde M."/>
            <person name="Goker M."/>
            <person name="Bristow J."/>
            <person name="Markowitz V."/>
            <person name="Eisen J.A."/>
            <person name="Hugenholtz P."/>
            <person name="Kyrpides N.C."/>
            <person name="Klenk H.P."/>
        </authorList>
    </citation>
    <scope>NUCLEOTIDE SEQUENCE [LARGE SCALE GENOMIC DNA]</scope>
    <source>
        <strain evidence="5">DSM 14365 / CIP 107738 / JCM 11303 / AJ 13395 / SMP-2</strain>
    </source>
</reference>
<protein>
    <recommendedName>
        <fullName evidence="6">Cytochrome c domain-containing protein</fullName>
    </recommendedName>
</protein>
<feature type="domain" description="DUF1588" evidence="3">
    <location>
        <begin position="575"/>
        <end position="679"/>
    </location>
</feature>
<feature type="chain" id="PRO_5003011645" description="Cytochrome c domain-containing protein" evidence="1">
    <location>
        <begin position="21"/>
        <end position="781"/>
    </location>
</feature>
<dbReference type="InterPro" id="IPR013039">
    <property type="entry name" value="DUF1588"/>
</dbReference>
<evidence type="ECO:0000259" key="3">
    <source>
        <dbReference type="Pfam" id="PF07627"/>
    </source>
</evidence>
<dbReference type="Proteomes" id="UP000001880">
    <property type="component" value="Chromosome"/>
</dbReference>
<keyword evidence="1" id="KW-0732">Signal</keyword>
<dbReference type="KEGG" id="hoh:Hoch_1264"/>
<organism evidence="4 5">
    <name type="scientific">Haliangium ochraceum (strain DSM 14365 / JCM 11303 / SMP-2)</name>
    <dbReference type="NCBI Taxonomy" id="502025"/>
    <lineage>
        <taxon>Bacteria</taxon>
        <taxon>Pseudomonadati</taxon>
        <taxon>Myxococcota</taxon>
        <taxon>Polyangia</taxon>
        <taxon>Haliangiales</taxon>
        <taxon>Kofleriaceae</taxon>
        <taxon>Haliangium</taxon>
    </lineage>
</organism>
<dbReference type="InterPro" id="IPR011478">
    <property type="entry name" value="DUF1585"/>
</dbReference>
<keyword evidence="5" id="KW-1185">Reference proteome</keyword>
<sequence length="781" mass="85117">MRYTPLLSPCLAAAAALWLAACSGNFGFDSDPGPGGGDDTVEPTPCNETGEALLFLEENCASSACHSAGGRSPQLDREGIAQLASAEAQAGSAYLVPGDPGASLIYLKMTGEAGGALMPLGISSPHPQAELIKSWIAGGASTTCDELPPTRHPYDPNTLDQAALFACESPDAPRSSPARLRRVERREFTHAAVRPLGVTAGTSTVRENPLDAPSTVPYSSYTDNLSIDSATLDLLTLNLPEAATVWAGYDSGPRLEGYYGDNAWRCLNDEVMDDECRAHFVDSVLTQGTLFRTPSDDERARLRAFLDATLSEQPGSAERHAALLKVTQGAMLMAGARFRSELGDESGALADEELALALGHVLSTHPVGVPFVINDVPSDDPDADDPSLGRLGKIRLAAMDGSIQDPEVRRSLLRHYASGISTQRPDIGNDETDRKTPFRGEYWLAPNIANFFREWLDYETIGFKDTPGATSQWPNDARTDRGYSAIQSATIWDDRFQPTFQEQLDDMIARVVIESDQNGTDVFKDLLTSRTFSVPSTLDIGGTAHVVEGMARVHNLDAVANTREARWVDMPATERMGVLTHPTWLASHGANFEDDASLVHRGKWLRENLFCETLPPLALVMVEAQLIPSDPELPARHRVRQSTEEGPDAITCRGCHDKMNPLGYPFEIYNHAGFLRQEDHGQEPDGSTELFNLPDPALNRSYANTFEFLTALSESGYARRGFIRHAFRYFMGRPETMADGCTLLEMEQALDETGSFFAMLEVLVVSDTFAKRHDSDAGVTQ</sequence>
<proteinExistence type="predicted"/>
<dbReference type="EMBL" id="CP001804">
    <property type="protein sequence ID" value="ACY13824.1"/>
    <property type="molecule type" value="Genomic_DNA"/>
</dbReference>
<dbReference type="RefSeq" id="WP_012826433.1">
    <property type="nucleotide sequence ID" value="NC_013440.1"/>
</dbReference>
<dbReference type="PROSITE" id="PS51257">
    <property type="entry name" value="PROKAR_LIPOPROTEIN"/>
    <property type="match status" value="1"/>
</dbReference>
<feature type="domain" description="DUF1585" evidence="2">
    <location>
        <begin position="700"/>
        <end position="769"/>
    </location>
</feature>
<evidence type="ECO:0000259" key="2">
    <source>
        <dbReference type="Pfam" id="PF07624"/>
    </source>
</evidence>
<dbReference type="AlphaFoldDB" id="D0LTC9"/>
<evidence type="ECO:0008006" key="6">
    <source>
        <dbReference type="Google" id="ProtNLM"/>
    </source>
</evidence>